<evidence type="ECO:0000313" key="1">
    <source>
        <dbReference type="EMBL" id="KAI7744380.1"/>
    </source>
</evidence>
<protein>
    <submittedName>
        <fullName evidence="1">Uncharacterized protein</fullName>
    </submittedName>
</protein>
<sequence length="76" mass="8349">DLISNLADQYKTAVPLTSLLSVLLLSLPRPGTLPFSESIFLLSVFGGIELQKNKNKQFMTLKMAARETGPLKEAKD</sequence>
<gene>
    <name evidence="1" type="ORF">M8C21_013833</name>
</gene>
<reference evidence="1" key="1">
    <citation type="submission" date="2022-06" db="EMBL/GenBank/DDBJ databases">
        <title>Uncovering the hologenomic basis of an extraordinary plant invasion.</title>
        <authorList>
            <person name="Bieker V.C."/>
            <person name="Martin M.D."/>
            <person name="Gilbert T."/>
            <person name="Hodgins K."/>
            <person name="Battlay P."/>
            <person name="Petersen B."/>
            <person name="Wilson J."/>
        </authorList>
    </citation>
    <scope>NUCLEOTIDE SEQUENCE</scope>
    <source>
        <strain evidence="1">AA19_3_7</strain>
        <tissue evidence="1">Leaf</tissue>
    </source>
</reference>
<name>A0AAD5CP85_AMBAR</name>
<accession>A0AAD5CP85</accession>
<dbReference type="Proteomes" id="UP001206925">
    <property type="component" value="Unassembled WGS sequence"/>
</dbReference>
<dbReference type="EMBL" id="JAMZMK010007544">
    <property type="protein sequence ID" value="KAI7744380.1"/>
    <property type="molecule type" value="Genomic_DNA"/>
</dbReference>
<dbReference type="AlphaFoldDB" id="A0AAD5CP85"/>
<feature type="non-terminal residue" evidence="1">
    <location>
        <position position="76"/>
    </location>
</feature>
<evidence type="ECO:0000313" key="2">
    <source>
        <dbReference type="Proteomes" id="UP001206925"/>
    </source>
</evidence>
<comment type="caution">
    <text evidence="1">The sequence shown here is derived from an EMBL/GenBank/DDBJ whole genome shotgun (WGS) entry which is preliminary data.</text>
</comment>
<proteinExistence type="predicted"/>
<organism evidence="1 2">
    <name type="scientific">Ambrosia artemisiifolia</name>
    <name type="common">Common ragweed</name>
    <dbReference type="NCBI Taxonomy" id="4212"/>
    <lineage>
        <taxon>Eukaryota</taxon>
        <taxon>Viridiplantae</taxon>
        <taxon>Streptophyta</taxon>
        <taxon>Embryophyta</taxon>
        <taxon>Tracheophyta</taxon>
        <taxon>Spermatophyta</taxon>
        <taxon>Magnoliopsida</taxon>
        <taxon>eudicotyledons</taxon>
        <taxon>Gunneridae</taxon>
        <taxon>Pentapetalae</taxon>
        <taxon>asterids</taxon>
        <taxon>campanulids</taxon>
        <taxon>Asterales</taxon>
        <taxon>Asteraceae</taxon>
        <taxon>Asteroideae</taxon>
        <taxon>Heliantheae alliance</taxon>
        <taxon>Heliantheae</taxon>
        <taxon>Ambrosia</taxon>
    </lineage>
</organism>
<keyword evidence="2" id="KW-1185">Reference proteome</keyword>